<protein>
    <recommendedName>
        <fullName evidence="3">Transposase MuDR plant domain-containing protein</fullName>
    </recommendedName>
</protein>
<dbReference type="AlphaFoldDB" id="A0A2G2X5U9"/>
<organism evidence="1 2">
    <name type="scientific">Capsicum baccatum</name>
    <name type="common">Peruvian pepper</name>
    <dbReference type="NCBI Taxonomy" id="33114"/>
    <lineage>
        <taxon>Eukaryota</taxon>
        <taxon>Viridiplantae</taxon>
        <taxon>Streptophyta</taxon>
        <taxon>Embryophyta</taxon>
        <taxon>Tracheophyta</taxon>
        <taxon>Spermatophyta</taxon>
        <taxon>Magnoliopsida</taxon>
        <taxon>eudicotyledons</taxon>
        <taxon>Gunneridae</taxon>
        <taxon>Pentapetalae</taxon>
        <taxon>asterids</taxon>
        <taxon>lamiids</taxon>
        <taxon>Solanales</taxon>
        <taxon>Solanaceae</taxon>
        <taxon>Solanoideae</taxon>
        <taxon>Capsiceae</taxon>
        <taxon>Capsicum</taxon>
    </lineage>
</organism>
<reference evidence="2" key="2">
    <citation type="journal article" date="2017" name="J. Anim. Genet.">
        <title>Multiple reference genome sequences of hot pepper reveal the massive evolution of plant disease resistance genes by retroduplication.</title>
        <authorList>
            <person name="Kim S."/>
            <person name="Park J."/>
            <person name="Yeom S.-I."/>
            <person name="Kim Y.-M."/>
            <person name="Seo E."/>
            <person name="Kim K.-T."/>
            <person name="Kim M.-S."/>
            <person name="Lee J.M."/>
            <person name="Cheong K."/>
            <person name="Shin H.-S."/>
            <person name="Kim S.-B."/>
            <person name="Han K."/>
            <person name="Lee J."/>
            <person name="Park M."/>
            <person name="Lee H.-A."/>
            <person name="Lee H.-Y."/>
            <person name="Lee Y."/>
            <person name="Oh S."/>
            <person name="Lee J.H."/>
            <person name="Choi E."/>
            <person name="Choi E."/>
            <person name="Lee S.E."/>
            <person name="Jeon J."/>
            <person name="Kim H."/>
            <person name="Choi G."/>
            <person name="Song H."/>
            <person name="Lee J."/>
            <person name="Lee S.-C."/>
            <person name="Kwon J.-K."/>
            <person name="Lee H.-Y."/>
            <person name="Koo N."/>
            <person name="Hong Y."/>
            <person name="Kim R.W."/>
            <person name="Kang W.-H."/>
            <person name="Huh J.H."/>
            <person name="Kang B.-C."/>
            <person name="Yang T.-J."/>
            <person name="Lee Y.-H."/>
            <person name="Bennetzen J.L."/>
            <person name="Choi D."/>
        </authorList>
    </citation>
    <scope>NUCLEOTIDE SEQUENCE [LARGE SCALE GENOMIC DNA]</scope>
    <source>
        <strain evidence="2">cv. PBC81</strain>
    </source>
</reference>
<reference evidence="1 2" key="1">
    <citation type="journal article" date="2017" name="Genome Biol.">
        <title>New reference genome sequences of hot pepper reveal the massive evolution of plant disease-resistance genes by retroduplication.</title>
        <authorList>
            <person name="Kim S."/>
            <person name="Park J."/>
            <person name="Yeom S.I."/>
            <person name="Kim Y.M."/>
            <person name="Seo E."/>
            <person name="Kim K.T."/>
            <person name="Kim M.S."/>
            <person name="Lee J.M."/>
            <person name="Cheong K."/>
            <person name="Shin H.S."/>
            <person name="Kim S.B."/>
            <person name="Han K."/>
            <person name="Lee J."/>
            <person name="Park M."/>
            <person name="Lee H.A."/>
            <person name="Lee H.Y."/>
            <person name="Lee Y."/>
            <person name="Oh S."/>
            <person name="Lee J.H."/>
            <person name="Choi E."/>
            <person name="Choi E."/>
            <person name="Lee S.E."/>
            <person name="Jeon J."/>
            <person name="Kim H."/>
            <person name="Choi G."/>
            <person name="Song H."/>
            <person name="Lee J."/>
            <person name="Lee S.C."/>
            <person name="Kwon J.K."/>
            <person name="Lee H.Y."/>
            <person name="Koo N."/>
            <person name="Hong Y."/>
            <person name="Kim R.W."/>
            <person name="Kang W.H."/>
            <person name="Huh J.H."/>
            <person name="Kang B.C."/>
            <person name="Yang T.J."/>
            <person name="Lee Y.H."/>
            <person name="Bennetzen J.L."/>
            <person name="Choi D."/>
        </authorList>
    </citation>
    <scope>NUCLEOTIDE SEQUENCE [LARGE SCALE GENOMIC DNA]</scope>
    <source>
        <strain evidence="2">cv. PBC81</strain>
    </source>
</reference>
<dbReference type="EMBL" id="MLFT02000003">
    <property type="protein sequence ID" value="PHT52830.1"/>
    <property type="molecule type" value="Genomic_DNA"/>
</dbReference>
<gene>
    <name evidence="1" type="ORF">CQW23_07292</name>
</gene>
<accession>A0A2G2X5U9</accession>
<evidence type="ECO:0008006" key="3">
    <source>
        <dbReference type="Google" id="ProtNLM"/>
    </source>
</evidence>
<keyword evidence="2" id="KW-1185">Reference proteome</keyword>
<name>A0A2G2X5U9_CAPBA</name>
<sequence length="236" mass="27729">MQSADLECAPSNMVISYIMHSREKVNPTIINNDVRVLTYIMDADEDDFRPILRINMVERSFEGPMNSSPLLPRRPAVDDDLINDDLNDYENNGDHLINMKDDSMHMKDFSLDSQDDEEECGMGSQPRHSFIDEMNFYYGQTFADKKELKMLLDIAAARQSFDYYMEKSCTKFMKKKCLFRGCGWLVHESFKDRGFENMRKMILWWFAYKFMYGYEDGLECDVGVQVECIVEYKLSI</sequence>
<proteinExistence type="predicted"/>
<evidence type="ECO:0000313" key="2">
    <source>
        <dbReference type="Proteomes" id="UP000224567"/>
    </source>
</evidence>
<evidence type="ECO:0000313" key="1">
    <source>
        <dbReference type="EMBL" id="PHT52830.1"/>
    </source>
</evidence>
<comment type="caution">
    <text evidence="1">The sequence shown here is derived from an EMBL/GenBank/DDBJ whole genome shotgun (WGS) entry which is preliminary data.</text>
</comment>
<dbReference type="Proteomes" id="UP000224567">
    <property type="component" value="Unassembled WGS sequence"/>
</dbReference>